<evidence type="ECO:0000256" key="3">
    <source>
        <dbReference type="SAM" id="MobiDB-lite"/>
    </source>
</evidence>
<dbReference type="eggNOG" id="KOG2206">
    <property type="taxonomic scope" value="Eukaryota"/>
</dbReference>
<dbReference type="RefSeq" id="XP_005535814.1">
    <property type="nucleotide sequence ID" value="XM_005535757.1"/>
</dbReference>
<dbReference type="SUPFAM" id="SSF47819">
    <property type="entry name" value="HRDC-like"/>
    <property type="match status" value="1"/>
</dbReference>
<evidence type="ECO:0000256" key="2">
    <source>
        <dbReference type="ARBA" id="ARBA00023242"/>
    </source>
</evidence>
<dbReference type="GO" id="GO:0071039">
    <property type="term" value="P:nuclear polyadenylation-dependent CUT catabolic process"/>
    <property type="evidence" value="ECO:0007669"/>
    <property type="project" value="TreeGrafter"/>
</dbReference>
<feature type="region of interest" description="Disordered" evidence="3">
    <location>
        <begin position="464"/>
        <end position="492"/>
    </location>
</feature>
<reference evidence="5 6" key="2">
    <citation type="journal article" date="2007" name="BMC Biol.">
        <title>A 100%-complete sequence reveals unusually simple genomic features in the hot-spring red alga Cyanidioschyzon merolae.</title>
        <authorList>
            <person name="Nozaki H."/>
            <person name="Takano H."/>
            <person name="Misumi O."/>
            <person name="Terasawa K."/>
            <person name="Matsuzaki M."/>
            <person name="Maruyama S."/>
            <person name="Nishida K."/>
            <person name="Yagisawa F."/>
            <person name="Yoshida Y."/>
            <person name="Fujiwara T."/>
            <person name="Takio S."/>
            <person name="Tamura K."/>
            <person name="Chung S.J."/>
            <person name="Nakamura S."/>
            <person name="Kuroiwa H."/>
            <person name="Tanaka K."/>
            <person name="Sato N."/>
            <person name="Kuroiwa T."/>
        </authorList>
    </citation>
    <scope>NUCLEOTIDE SEQUENCE [LARGE SCALE GENOMIC DNA]</scope>
    <source>
        <strain evidence="5 6">10D</strain>
    </source>
</reference>
<dbReference type="GO" id="GO:0071035">
    <property type="term" value="P:nuclear polyadenylation-dependent rRNA catabolic process"/>
    <property type="evidence" value="ECO:0007669"/>
    <property type="project" value="TreeGrafter"/>
</dbReference>
<dbReference type="PROSITE" id="PS50967">
    <property type="entry name" value="HRDC"/>
    <property type="match status" value="1"/>
</dbReference>
<accession>M1VFZ9</accession>
<dbReference type="GO" id="GO:0071040">
    <property type="term" value="P:nuclear polyadenylation-dependent antisense transcript catabolic process"/>
    <property type="evidence" value="ECO:0007669"/>
    <property type="project" value="TreeGrafter"/>
</dbReference>
<dbReference type="InterPro" id="IPR010997">
    <property type="entry name" value="HRDC-like_sf"/>
</dbReference>
<dbReference type="EMBL" id="AP006488">
    <property type="protein sequence ID" value="BAM79528.1"/>
    <property type="molecule type" value="Genomic_DNA"/>
</dbReference>
<feature type="region of interest" description="Disordered" evidence="3">
    <location>
        <begin position="1"/>
        <end position="25"/>
    </location>
</feature>
<dbReference type="GO" id="GO:0000467">
    <property type="term" value="P:exonucleolytic trimming to generate mature 3'-end of 5.8S rRNA from tricistronic rRNA transcript (SSU-rRNA, 5.8S rRNA, LSU-rRNA)"/>
    <property type="evidence" value="ECO:0007669"/>
    <property type="project" value="InterPro"/>
</dbReference>
<keyword evidence="2" id="KW-0539">Nucleus</keyword>
<feature type="domain" description="HRDC" evidence="4">
    <location>
        <begin position="355"/>
        <end position="443"/>
    </location>
</feature>
<dbReference type="AlphaFoldDB" id="M1VFZ9"/>
<feature type="compositionally biased region" description="Polar residues" evidence="3">
    <location>
        <begin position="8"/>
        <end position="25"/>
    </location>
</feature>
<dbReference type="InterPro" id="IPR036397">
    <property type="entry name" value="RNaseH_sf"/>
</dbReference>
<sequence length="492" mass="54913">MHKPSSERIPSQWQNNAYPKPQTSWQVSNAPQTLEHDLEAESLIHTAAAAAAAASGCVAQVQDLERRLAADAGLRPLATTPLRYIESALDLEAFLSDILADIEPTTENSVSGSVSGTGSSGLSLDKTCAFKKAVAIDLEAHSYRSYQGFVCLVQISSVDCDAVIDALALRSALADPSGAFIRLLRHPRVVKVMHGADSDVLWLQRDFTPAARIVNLFDTARAAQLLGEPSVSLAHLISCYARDEDRTADPASLRNGSRDALASEKRVFQVADWRIRPLPSSMLHYARQDTHYLLYLYRVLSTRLVQETDPNSPETNRLQQLWLKSADVALRRYALQEVAADAHLKVARQYKAMLSDTMLPLLRDLIHWRDQIAREADESPPYVFPNHFLIALVRETPRSPFQLDKLLRRLGLARGRCLLSRSTKCARRLLALIRARLSVARAPGRRHALHSQRPAVERLAIEASGVRPPWRRPGTQATSHQRRHEEDDRRPT</sequence>
<dbReference type="Pfam" id="PF00570">
    <property type="entry name" value="HRDC"/>
    <property type="match status" value="1"/>
</dbReference>
<evidence type="ECO:0000256" key="1">
    <source>
        <dbReference type="ARBA" id="ARBA00004123"/>
    </source>
</evidence>
<dbReference type="SUPFAM" id="SSF53098">
    <property type="entry name" value="Ribonuclease H-like"/>
    <property type="match status" value="1"/>
</dbReference>
<name>M1VFZ9_CYAM1</name>
<organism evidence="5 6">
    <name type="scientific">Cyanidioschyzon merolae (strain NIES-3377 / 10D)</name>
    <name type="common">Unicellular red alga</name>
    <dbReference type="NCBI Taxonomy" id="280699"/>
    <lineage>
        <taxon>Eukaryota</taxon>
        <taxon>Rhodophyta</taxon>
        <taxon>Bangiophyceae</taxon>
        <taxon>Cyanidiales</taxon>
        <taxon>Cyanidiaceae</taxon>
        <taxon>Cyanidioschyzon</taxon>
    </lineage>
</organism>
<dbReference type="GO" id="GO:0003727">
    <property type="term" value="F:single-stranded RNA binding"/>
    <property type="evidence" value="ECO:0007669"/>
    <property type="project" value="TreeGrafter"/>
</dbReference>
<dbReference type="GO" id="GO:0071051">
    <property type="term" value="P:poly(A)-dependent snoRNA 3'-end processing"/>
    <property type="evidence" value="ECO:0007669"/>
    <property type="project" value="TreeGrafter"/>
</dbReference>
<dbReference type="InterPro" id="IPR012337">
    <property type="entry name" value="RNaseH-like_sf"/>
</dbReference>
<dbReference type="InterPro" id="IPR045092">
    <property type="entry name" value="Rrp6-like"/>
</dbReference>
<dbReference type="SMART" id="SM00474">
    <property type="entry name" value="35EXOc"/>
    <property type="match status" value="1"/>
</dbReference>
<dbReference type="SMART" id="SM00341">
    <property type="entry name" value="HRDC"/>
    <property type="match status" value="1"/>
</dbReference>
<reference evidence="5 6" key="1">
    <citation type="journal article" date="2004" name="Nature">
        <title>Genome sequence of the ultrasmall unicellular red alga Cyanidioschyzon merolae 10D.</title>
        <authorList>
            <person name="Matsuzaki M."/>
            <person name="Misumi O."/>
            <person name="Shin-i T."/>
            <person name="Maruyama S."/>
            <person name="Takahara M."/>
            <person name="Miyagishima S."/>
            <person name="Mori T."/>
            <person name="Nishida K."/>
            <person name="Yagisawa F."/>
            <person name="Nishida K."/>
            <person name="Yoshida Y."/>
            <person name="Nishimura Y."/>
            <person name="Nakao S."/>
            <person name="Kobayashi T."/>
            <person name="Momoyama Y."/>
            <person name="Higashiyama T."/>
            <person name="Minoda A."/>
            <person name="Sano M."/>
            <person name="Nomoto H."/>
            <person name="Oishi K."/>
            <person name="Hayashi H."/>
            <person name="Ohta F."/>
            <person name="Nishizaka S."/>
            <person name="Haga S."/>
            <person name="Miura S."/>
            <person name="Morishita T."/>
            <person name="Kabeya Y."/>
            <person name="Terasawa K."/>
            <person name="Suzuki Y."/>
            <person name="Ishii Y."/>
            <person name="Asakawa S."/>
            <person name="Takano H."/>
            <person name="Ohta N."/>
            <person name="Kuroiwa H."/>
            <person name="Tanaka K."/>
            <person name="Shimizu N."/>
            <person name="Sugano S."/>
            <person name="Sato N."/>
            <person name="Nozaki H."/>
            <person name="Ogasawara N."/>
            <person name="Kohara Y."/>
            <person name="Kuroiwa T."/>
        </authorList>
    </citation>
    <scope>NUCLEOTIDE SEQUENCE [LARGE SCALE GENOMIC DNA]</scope>
    <source>
        <strain evidence="5 6">10D</strain>
    </source>
</reference>
<dbReference type="GeneID" id="16992963"/>
<dbReference type="GO" id="GO:0071038">
    <property type="term" value="P:TRAMP-dependent tRNA surveillance pathway"/>
    <property type="evidence" value="ECO:0007669"/>
    <property type="project" value="TreeGrafter"/>
</dbReference>
<dbReference type="PANTHER" id="PTHR12124:SF47">
    <property type="entry name" value="EXOSOME COMPONENT 10"/>
    <property type="match status" value="1"/>
</dbReference>
<dbReference type="HOGENOM" id="CLU_554765_0_0_1"/>
<dbReference type="Proteomes" id="UP000007014">
    <property type="component" value="Chromosome 6"/>
</dbReference>
<dbReference type="PANTHER" id="PTHR12124">
    <property type="entry name" value="POLYMYOSITIS/SCLERODERMA AUTOANTIGEN-RELATED"/>
    <property type="match status" value="1"/>
</dbReference>
<dbReference type="GO" id="GO:0000176">
    <property type="term" value="C:nuclear exosome (RNase complex)"/>
    <property type="evidence" value="ECO:0007669"/>
    <property type="project" value="TreeGrafter"/>
</dbReference>
<dbReference type="STRING" id="280699.M1VFZ9"/>
<dbReference type="GO" id="GO:0071037">
    <property type="term" value="P:nuclear polyadenylation-dependent snRNA catabolic process"/>
    <property type="evidence" value="ECO:0007669"/>
    <property type="project" value="TreeGrafter"/>
</dbReference>
<proteinExistence type="predicted"/>
<dbReference type="Gene3D" id="1.10.150.80">
    <property type="entry name" value="HRDC domain"/>
    <property type="match status" value="1"/>
</dbReference>
<dbReference type="InterPro" id="IPR002121">
    <property type="entry name" value="HRDC_dom"/>
</dbReference>
<keyword evidence="6" id="KW-1185">Reference proteome</keyword>
<dbReference type="GO" id="GO:0000166">
    <property type="term" value="F:nucleotide binding"/>
    <property type="evidence" value="ECO:0007669"/>
    <property type="project" value="InterPro"/>
</dbReference>
<dbReference type="GO" id="GO:0071044">
    <property type="term" value="P:histone mRNA catabolic process"/>
    <property type="evidence" value="ECO:0007669"/>
    <property type="project" value="TreeGrafter"/>
</dbReference>
<dbReference type="InterPro" id="IPR044876">
    <property type="entry name" value="HRDC_dom_sf"/>
</dbReference>
<dbReference type="Gramene" id="CMF177CT">
    <property type="protein sequence ID" value="CMF177CT"/>
    <property type="gene ID" value="CMF177C"/>
</dbReference>
<dbReference type="Gene3D" id="3.30.420.10">
    <property type="entry name" value="Ribonuclease H-like superfamily/Ribonuclease H"/>
    <property type="match status" value="1"/>
</dbReference>
<gene>
    <name evidence="5" type="ORF">CYME_CMF177C</name>
</gene>
<feature type="compositionally biased region" description="Basic and acidic residues" evidence="3">
    <location>
        <begin position="483"/>
        <end position="492"/>
    </location>
</feature>
<dbReference type="OrthoDB" id="2250022at2759"/>
<comment type="subcellular location">
    <subcellularLocation>
        <location evidence="1">Nucleus</location>
    </subcellularLocation>
</comment>
<dbReference type="KEGG" id="cme:CYME_CMF177C"/>
<evidence type="ECO:0000259" key="4">
    <source>
        <dbReference type="PROSITE" id="PS50967"/>
    </source>
</evidence>
<dbReference type="GO" id="GO:0000175">
    <property type="term" value="F:3'-5'-RNA exonuclease activity"/>
    <property type="evidence" value="ECO:0007669"/>
    <property type="project" value="InterPro"/>
</dbReference>
<evidence type="ECO:0000313" key="6">
    <source>
        <dbReference type="Proteomes" id="UP000007014"/>
    </source>
</evidence>
<dbReference type="GO" id="GO:0071036">
    <property type="term" value="P:nuclear polyadenylation-dependent snoRNA catabolic process"/>
    <property type="evidence" value="ECO:0007669"/>
    <property type="project" value="TreeGrafter"/>
</dbReference>
<dbReference type="InterPro" id="IPR002562">
    <property type="entry name" value="3'-5'_exonuclease_dom"/>
</dbReference>
<protein>
    <submittedName>
        <fullName evidence="5">Similar to polymyositis-scleroderma overlap syndrome associated autoantigen</fullName>
    </submittedName>
</protein>
<dbReference type="Pfam" id="PF01612">
    <property type="entry name" value="DNA_pol_A_exo1"/>
    <property type="match status" value="1"/>
</dbReference>
<evidence type="ECO:0000313" key="5">
    <source>
        <dbReference type="EMBL" id="BAM79528.1"/>
    </source>
</evidence>
<dbReference type="GO" id="GO:0005730">
    <property type="term" value="C:nucleolus"/>
    <property type="evidence" value="ECO:0007669"/>
    <property type="project" value="TreeGrafter"/>
</dbReference>